<dbReference type="Proteomes" id="UP001055039">
    <property type="component" value="Unassembled WGS sequence"/>
</dbReference>
<organism evidence="1 2">
    <name type="scientific">Methylorubrum aminovorans</name>
    <dbReference type="NCBI Taxonomy" id="269069"/>
    <lineage>
        <taxon>Bacteria</taxon>
        <taxon>Pseudomonadati</taxon>
        <taxon>Pseudomonadota</taxon>
        <taxon>Alphaproteobacteria</taxon>
        <taxon>Hyphomicrobiales</taxon>
        <taxon>Methylobacteriaceae</taxon>
        <taxon>Methylorubrum</taxon>
    </lineage>
</organism>
<reference evidence="1" key="2">
    <citation type="submission" date="2021-08" db="EMBL/GenBank/DDBJ databases">
        <authorList>
            <person name="Tani A."/>
            <person name="Ola A."/>
            <person name="Ogura Y."/>
            <person name="Katsura K."/>
            <person name="Hayashi T."/>
        </authorList>
    </citation>
    <scope>NUCLEOTIDE SEQUENCE</scope>
    <source>
        <strain evidence="1">NBRC 15686</strain>
    </source>
</reference>
<reference evidence="1" key="1">
    <citation type="journal article" date="2021" name="Front. Microbiol.">
        <title>Comprehensive Comparative Genomics and Phenotyping of Methylobacterium Species.</title>
        <authorList>
            <person name="Alessa O."/>
            <person name="Ogura Y."/>
            <person name="Fujitani Y."/>
            <person name="Takami H."/>
            <person name="Hayashi T."/>
            <person name="Sahin N."/>
            <person name="Tani A."/>
        </authorList>
    </citation>
    <scope>NUCLEOTIDE SEQUENCE</scope>
    <source>
        <strain evidence="1">NBRC 15686</strain>
    </source>
</reference>
<accession>A0ABQ4UJV2</accession>
<proteinExistence type="predicted"/>
<comment type="caution">
    <text evidence="1">The sequence shown here is derived from an EMBL/GenBank/DDBJ whole genome shotgun (WGS) entry which is preliminary data.</text>
</comment>
<evidence type="ECO:0000313" key="1">
    <source>
        <dbReference type="EMBL" id="GJE67555.1"/>
    </source>
</evidence>
<protein>
    <submittedName>
        <fullName evidence="1">Uncharacterized protein</fullName>
    </submittedName>
</protein>
<evidence type="ECO:0000313" key="2">
    <source>
        <dbReference type="Proteomes" id="UP001055039"/>
    </source>
</evidence>
<sequence length="83" mass="9265">MSGTVDALGRVWSHDALDRLVADPEVQHVVRAAKAILYPAPGRFAQRSYEAWAKREGRSKPGIALLFLLCLRSKQWDHLGGRP</sequence>
<keyword evidence="2" id="KW-1185">Reference proteome</keyword>
<name>A0ABQ4UJV2_9HYPH</name>
<gene>
    <name evidence="1" type="ORF">LNAOJCKE_4787</name>
</gene>
<dbReference type="EMBL" id="BPRC01000029">
    <property type="protein sequence ID" value="GJE67555.1"/>
    <property type="molecule type" value="Genomic_DNA"/>
</dbReference>
<dbReference type="RefSeq" id="WP_238228505.1">
    <property type="nucleotide sequence ID" value="NZ_BAAADH010000023.1"/>
</dbReference>